<dbReference type="RefSeq" id="XP_060322847.1">
    <property type="nucleotide sequence ID" value="XM_060470444.1"/>
</dbReference>
<dbReference type="EMBL" id="JAUEPS010000101">
    <property type="protein sequence ID" value="KAK0438167.1"/>
    <property type="molecule type" value="Genomic_DNA"/>
</dbReference>
<name>A0AA39ML00_ARMTA</name>
<dbReference type="Proteomes" id="UP001175211">
    <property type="component" value="Unassembled WGS sequence"/>
</dbReference>
<evidence type="ECO:0000313" key="2">
    <source>
        <dbReference type="Proteomes" id="UP001175211"/>
    </source>
</evidence>
<organism evidence="1 2">
    <name type="scientific">Armillaria tabescens</name>
    <name type="common">Ringless honey mushroom</name>
    <name type="synonym">Agaricus tabescens</name>
    <dbReference type="NCBI Taxonomy" id="1929756"/>
    <lineage>
        <taxon>Eukaryota</taxon>
        <taxon>Fungi</taxon>
        <taxon>Dikarya</taxon>
        <taxon>Basidiomycota</taxon>
        <taxon>Agaricomycotina</taxon>
        <taxon>Agaricomycetes</taxon>
        <taxon>Agaricomycetidae</taxon>
        <taxon>Agaricales</taxon>
        <taxon>Marasmiineae</taxon>
        <taxon>Physalacriaceae</taxon>
        <taxon>Desarmillaria</taxon>
    </lineage>
</organism>
<comment type="caution">
    <text evidence="1">The sequence shown here is derived from an EMBL/GenBank/DDBJ whole genome shotgun (WGS) entry which is preliminary data.</text>
</comment>
<protein>
    <submittedName>
        <fullName evidence="1">Uncharacterized protein</fullName>
    </submittedName>
</protein>
<proteinExistence type="predicted"/>
<dbReference type="GeneID" id="85353992"/>
<keyword evidence="2" id="KW-1185">Reference proteome</keyword>
<dbReference type="AlphaFoldDB" id="A0AA39ML00"/>
<gene>
    <name evidence="1" type="ORF">EV420DRAFT_1486821</name>
</gene>
<accession>A0AA39ML00</accession>
<evidence type="ECO:0000313" key="1">
    <source>
        <dbReference type="EMBL" id="KAK0438167.1"/>
    </source>
</evidence>
<reference evidence="1" key="1">
    <citation type="submission" date="2023-06" db="EMBL/GenBank/DDBJ databases">
        <authorList>
            <consortium name="Lawrence Berkeley National Laboratory"/>
            <person name="Ahrendt S."/>
            <person name="Sahu N."/>
            <person name="Indic B."/>
            <person name="Wong-Bajracharya J."/>
            <person name="Merenyi Z."/>
            <person name="Ke H.-M."/>
            <person name="Monk M."/>
            <person name="Kocsube S."/>
            <person name="Drula E."/>
            <person name="Lipzen A."/>
            <person name="Balint B."/>
            <person name="Henrissat B."/>
            <person name="Andreopoulos B."/>
            <person name="Martin F.M."/>
            <person name="Harder C.B."/>
            <person name="Rigling D."/>
            <person name="Ford K.L."/>
            <person name="Foster G.D."/>
            <person name="Pangilinan J."/>
            <person name="Papanicolaou A."/>
            <person name="Barry K."/>
            <person name="LaButti K."/>
            <person name="Viragh M."/>
            <person name="Koriabine M."/>
            <person name="Yan M."/>
            <person name="Riley R."/>
            <person name="Champramary S."/>
            <person name="Plett K.L."/>
            <person name="Tsai I.J."/>
            <person name="Slot J."/>
            <person name="Sipos G."/>
            <person name="Plett J."/>
            <person name="Nagy L.G."/>
            <person name="Grigoriev I.V."/>
        </authorList>
    </citation>
    <scope>NUCLEOTIDE SEQUENCE</scope>
    <source>
        <strain evidence="1">CCBAS 213</strain>
    </source>
</reference>
<sequence>MSATLVVEKAQSWPQFVDTSVHLFEEASTISSEPEAVVFVSKMLCHLIPAAKDLDDPLRVLVCRALHMKLVEVVENYGSHLRVSVTSAVAKSFQLPKVHTVKDKATDSNRKEAGKVKLLSALRRDPWTPVEFYTTRTYDCSPLAFFSTSDLSREVGFSRKVMKGEYRCTACQELGQTQEVLCIMPETYVPGKAACAGCTFHDTVCSFLSDPHQNELREAGSYLEPSRSLGRRAFSGNLDYSTCSELELTQRGLEAYGSIVSYDDTREGQWLAARTLVRNLVAVAVGSYIRDCRDDQLWLSFGWLSRMGITWEQIINADDMLRQADTLRRA</sequence>